<dbReference type="PANTHER" id="PTHR43539:SF24">
    <property type="entry name" value="FAD_NAD(P)-BINDING DOMAIN-CONTAINING PROTEIN-RELATED"/>
    <property type="match status" value="1"/>
</dbReference>
<organism evidence="2 3">
    <name type="scientific">Aspergillus violaceofuscus (strain CBS 115571)</name>
    <dbReference type="NCBI Taxonomy" id="1450538"/>
    <lineage>
        <taxon>Eukaryota</taxon>
        <taxon>Fungi</taxon>
        <taxon>Dikarya</taxon>
        <taxon>Ascomycota</taxon>
        <taxon>Pezizomycotina</taxon>
        <taxon>Eurotiomycetes</taxon>
        <taxon>Eurotiomycetidae</taxon>
        <taxon>Eurotiales</taxon>
        <taxon>Aspergillaceae</taxon>
        <taxon>Aspergillus</taxon>
    </lineage>
</organism>
<evidence type="ECO:0000256" key="1">
    <source>
        <dbReference type="ARBA" id="ARBA00023002"/>
    </source>
</evidence>
<sequence>MTPPYHHIIQLPTTPNVNPSSINPTTVAQEWLALLNIQLIGNTSITLTSLFHEDSWWRDMLALDWDFHTIRGCPNIQRYLDQRLPHAQLQDARLYSDEDTKPAMDTPFLGLTWITAMFAFETRFGHGRGVFYLTPTEEGGWKAYSVYTALQELHEAEETLGLRRPHGTIESMPGGVAQGNWLERRQREKEFVDIDPTVLVVGAGQAGLNLAVRLQTIGQSCLIVEKNERVGDNWRKRYRTLITHDHIETCHLTHLPFPKTWPKYLPKDKLADWLESYSTIMELNVWTKTEVKSAEYDQTAGHWTVCLVRDGVERVLRPRHIAWCAGHLGLPKVPSFPGQADFKGTIYHASQHADARELAPQGKKVVVVGTGNSGHDIAQDFYQQGAVVTMLQRGPTYVLTEKHGLPLIPENHGIDDDNRPPLNTQDILSESLPWPITLALCVDLTKRISAADSAVLEGLRSIDFQLDFGLDGAGLLRSLVSRGGGYYIDFGCSQLLIDRKVHLHSCAGGIASFDQGGLHLADGTYLAADIVVLATGYANMRDSVRHSLGPKVADQCKDVWDLDEEGEIQTIWRPSGHPHLWLMGGSLSLCRIYSRFVALQIAATELGLMAQ</sequence>
<dbReference type="SUPFAM" id="SSF51905">
    <property type="entry name" value="FAD/NAD(P)-binding domain"/>
    <property type="match status" value="1"/>
</dbReference>
<proteinExistence type="predicted"/>
<keyword evidence="2" id="KW-0503">Monooxygenase</keyword>
<dbReference type="Gene3D" id="3.50.50.60">
    <property type="entry name" value="FAD/NAD(P)-binding domain"/>
    <property type="match status" value="2"/>
</dbReference>
<evidence type="ECO:0000313" key="2">
    <source>
        <dbReference type="EMBL" id="PYI23163.1"/>
    </source>
</evidence>
<dbReference type="Proteomes" id="UP000249829">
    <property type="component" value="Unassembled WGS sequence"/>
</dbReference>
<keyword evidence="3" id="KW-1185">Reference proteome</keyword>
<evidence type="ECO:0000313" key="3">
    <source>
        <dbReference type="Proteomes" id="UP000249829"/>
    </source>
</evidence>
<protein>
    <submittedName>
        <fullName evidence="2">Putative flavin-binding monooxygenase</fullName>
    </submittedName>
</protein>
<dbReference type="PANTHER" id="PTHR43539">
    <property type="entry name" value="FLAVIN-BINDING MONOOXYGENASE-LIKE PROTEIN (AFU_ORTHOLOGUE AFUA_4G09220)"/>
    <property type="match status" value="1"/>
</dbReference>
<dbReference type="EMBL" id="KZ825107">
    <property type="protein sequence ID" value="PYI23163.1"/>
    <property type="molecule type" value="Genomic_DNA"/>
</dbReference>
<dbReference type="PRINTS" id="PR00411">
    <property type="entry name" value="PNDRDTASEI"/>
</dbReference>
<gene>
    <name evidence="2" type="ORF">BO99DRAFT_465776</name>
</gene>
<dbReference type="GO" id="GO:0004497">
    <property type="term" value="F:monooxygenase activity"/>
    <property type="evidence" value="ECO:0007669"/>
    <property type="project" value="UniProtKB-KW"/>
</dbReference>
<keyword evidence="1" id="KW-0560">Oxidoreductase</keyword>
<accession>A0A2V5HNM5</accession>
<dbReference type="InterPro" id="IPR036188">
    <property type="entry name" value="FAD/NAD-bd_sf"/>
</dbReference>
<dbReference type="InterPro" id="IPR050982">
    <property type="entry name" value="Auxin_biosynth/cation_transpt"/>
</dbReference>
<dbReference type="OMA" id="ARYHTAN"/>
<name>A0A2V5HNM5_ASPV1</name>
<dbReference type="Pfam" id="PF13738">
    <property type="entry name" value="Pyr_redox_3"/>
    <property type="match status" value="1"/>
</dbReference>
<reference evidence="2 3" key="1">
    <citation type="submission" date="2018-02" db="EMBL/GenBank/DDBJ databases">
        <title>The genomes of Aspergillus section Nigri reveals drivers in fungal speciation.</title>
        <authorList>
            <consortium name="DOE Joint Genome Institute"/>
            <person name="Vesth T.C."/>
            <person name="Nybo J."/>
            <person name="Theobald S."/>
            <person name="Brandl J."/>
            <person name="Frisvad J.C."/>
            <person name="Nielsen K.F."/>
            <person name="Lyhne E.K."/>
            <person name="Kogle M.E."/>
            <person name="Kuo A."/>
            <person name="Riley R."/>
            <person name="Clum A."/>
            <person name="Nolan M."/>
            <person name="Lipzen A."/>
            <person name="Salamov A."/>
            <person name="Henrissat B."/>
            <person name="Wiebenga A."/>
            <person name="De vries R.P."/>
            <person name="Grigoriev I.V."/>
            <person name="Mortensen U.H."/>
            <person name="Andersen M.R."/>
            <person name="Baker S.E."/>
        </authorList>
    </citation>
    <scope>NUCLEOTIDE SEQUENCE [LARGE SCALE GENOMIC DNA]</scope>
    <source>
        <strain evidence="2 3">CBS 115571</strain>
    </source>
</reference>
<dbReference type="AlphaFoldDB" id="A0A2V5HNM5"/>
<dbReference type="GO" id="GO:0050660">
    <property type="term" value="F:flavin adenine dinucleotide binding"/>
    <property type="evidence" value="ECO:0007669"/>
    <property type="project" value="TreeGrafter"/>
</dbReference>